<proteinExistence type="predicted"/>
<dbReference type="Pfam" id="PF05065">
    <property type="entry name" value="Phage_capsid"/>
    <property type="match status" value="1"/>
</dbReference>
<protein>
    <submittedName>
        <fullName evidence="4">COG4653 Predicted phage phi-C31 gp36 major capsid-like protein</fullName>
    </submittedName>
</protein>
<name>A0A6J7WPJ8_9CAUD</name>
<dbReference type="NCBIfam" id="TIGR01554">
    <property type="entry name" value="major_cap_HK97"/>
    <property type="match status" value="1"/>
</dbReference>
<dbReference type="GO" id="GO:0044423">
    <property type="term" value="C:virion component"/>
    <property type="evidence" value="ECO:0007669"/>
    <property type="project" value="UniProtKB-KW"/>
</dbReference>
<feature type="domain" description="Phage capsid-like C-terminal" evidence="3">
    <location>
        <begin position="110"/>
        <end position="384"/>
    </location>
</feature>
<dbReference type="EMBL" id="LR798260">
    <property type="protein sequence ID" value="CAB5218635.1"/>
    <property type="molecule type" value="Genomic_DNA"/>
</dbReference>
<sequence>MSDFIAKQVDAKAKAWHEAKELIDSVEARGGVWSGEDEAKYASLTADINKRNELIELEQREAKTAEVVQAAVVNFRDSSVTDSEGDILRKMIAGEIRGHEFRAITGSSTGAPVPTSFYNEIVKVARLVNPLLDYATVINTASGENLQIPSQSTFSTATIVGQGSSIGTSEPTFNAFTTLSAYKFSALAQLSRELVLDAGVDIVGFLAEQFGNAFGYAIGNKLVNGTGTVEPTGFLPVAGTGVTGSTGVAGAFTADNIVDLVYSLDGALRNKPSFALLANSGSIAAMRKLKDSYGRYLFDIGLGQDKRDLVLGVPVIETPAMPSIGVGASSVAVGDLKALYIRNAGGLQVDRSDDYAFGNDLATWRATWRIDGALVQTANIKKFKGGAS</sequence>
<evidence type="ECO:0000256" key="1">
    <source>
        <dbReference type="ARBA" id="ARBA00004328"/>
    </source>
</evidence>
<evidence type="ECO:0000259" key="3">
    <source>
        <dbReference type="Pfam" id="PF05065"/>
    </source>
</evidence>
<dbReference type="SUPFAM" id="SSF56563">
    <property type="entry name" value="Major capsid protein gp5"/>
    <property type="match status" value="1"/>
</dbReference>
<evidence type="ECO:0000313" key="4">
    <source>
        <dbReference type="EMBL" id="CAB5218635.1"/>
    </source>
</evidence>
<dbReference type="Gene3D" id="3.30.2400.10">
    <property type="entry name" value="Major capsid protein gp5"/>
    <property type="match status" value="1"/>
</dbReference>
<accession>A0A6J7WPJ8</accession>
<keyword evidence="2" id="KW-0946">Virion</keyword>
<organism evidence="4">
    <name type="scientific">uncultured Caudovirales phage</name>
    <dbReference type="NCBI Taxonomy" id="2100421"/>
    <lineage>
        <taxon>Viruses</taxon>
        <taxon>Duplodnaviria</taxon>
        <taxon>Heunggongvirae</taxon>
        <taxon>Uroviricota</taxon>
        <taxon>Caudoviricetes</taxon>
        <taxon>Peduoviridae</taxon>
        <taxon>Maltschvirus</taxon>
        <taxon>Maltschvirus maltsch</taxon>
    </lineage>
</organism>
<dbReference type="InterPro" id="IPR054612">
    <property type="entry name" value="Phage_capsid-like_C"/>
</dbReference>
<evidence type="ECO:0000256" key="2">
    <source>
        <dbReference type="ARBA" id="ARBA00022844"/>
    </source>
</evidence>
<dbReference type="Gene3D" id="3.30.2320.10">
    <property type="entry name" value="hypothetical protein PF0899 domain"/>
    <property type="match status" value="1"/>
</dbReference>
<reference evidence="4" key="1">
    <citation type="submission" date="2020-05" db="EMBL/GenBank/DDBJ databases">
        <authorList>
            <person name="Chiriac C."/>
            <person name="Salcher M."/>
            <person name="Ghai R."/>
            <person name="Kavagutti S V."/>
        </authorList>
    </citation>
    <scope>NUCLEOTIDE SEQUENCE</scope>
</reference>
<comment type="subcellular location">
    <subcellularLocation>
        <location evidence="1">Virion</location>
    </subcellularLocation>
</comment>
<gene>
    <name evidence="4" type="ORF">UFOVP219_44</name>
</gene>
<dbReference type="InterPro" id="IPR024455">
    <property type="entry name" value="Phage_capsid"/>
</dbReference>